<sequence>MRDGALKWSLRLLGIALVVVPILMALAAHGWDVKEAVLPSEEEISQVTERVSGIFGGGFSKDTITFGDPVVSGSRITVLVTFRSPLKVPMKITDFSVTVSDVGAQPIQLQMQESEVEIPANGAATFTLVGTVPAMPPQNPQMTGISCTFEVYGVSIHLSPEISRG</sequence>
<dbReference type="Proteomes" id="UP000074294">
    <property type="component" value="Unassembled WGS sequence"/>
</dbReference>
<comment type="caution">
    <text evidence="1">The sequence shown here is derived from an EMBL/GenBank/DDBJ whole genome shotgun (WGS) entry which is preliminary data.</text>
</comment>
<dbReference type="EMBL" id="LQMQ01000001">
    <property type="protein sequence ID" value="KUO42667.1"/>
    <property type="molecule type" value="Genomic_DNA"/>
</dbReference>
<accession>A0A147K1S0</accession>
<evidence type="ECO:0000313" key="1">
    <source>
        <dbReference type="EMBL" id="KUO42667.1"/>
    </source>
</evidence>
<dbReference type="AlphaFoldDB" id="A0A147K1S0"/>
<protein>
    <submittedName>
        <fullName evidence="1">Uncharacterized protein</fullName>
    </submittedName>
</protein>
<organism evidence="1 2">
    <name type="scientific">Hadarchaeum yellowstonense</name>
    <dbReference type="NCBI Taxonomy" id="1776334"/>
    <lineage>
        <taxon>Archaea</taxon>
        <taxon>Methanobacteriati</taxon>
        <taxon>Candidatus Hadarchaeota</taxon>
        <taxon>Candidatus Hadarchaeia</taxon>
        <taxon>Candidatus Hadarchaeales</taxon>
        <taxon>Candidatus Hadarchaeaceae</taxon>
        <taxon>Candidatus Hadarchaeum</taxon>
    </lineage>
</organism>
<dbReference type="STRING" id="1776334.APZ16_04880"/>
<name>A0A147K1S0_HADYE</name>
<reference evidence="1 2" key="1">
    <citation type="journal article" date="2016" name="Nat. Microbiol.">
        <title>Genomic inference of the metabolism of cosmopolitan subsurface Archaea, Hadesarchaea.</title>
        <authorList>
            <person name="Baker B.J."/>
            <person name="Saw J.H."/>
            <person name="Lind A.E."/>
            <person name="Lazar C.S."/>
            <person name="Hinrichs K.-U."/>
            <person name="Teske A.P."/>
            <person name="Ettema T.J."/>
        </authorList>
    </citation>
    <scope>NUCLEOTIDE SEQUENCE [LARGE SCALE GENOMIC DNA]</scope>
</reference>
<evidence type="ECO:0000313" key="2">
    <source>
        <dbReference type="Proteomes" id="UP000074294"/>
    </source>
</evidence>
<gene>
    <name evidence="1" type="ORF">APZ16_04880</name>
</gene>
<proteinExistence type="predicted"/>